<feature type="domain" description="Phage capsid-like C-terminal" evidence="3">
    <location>
        <begin position="183"/>
        <end position="467"/>
    </location>
</feature>
<dbReference type="NCBIfam" id="TIGR01554">
    <property type="entry name" value="major_cap_HK97"/>
    <property type="match status" value="1"/>
</dbReference>
<dbReference type="EMBL" id="JBBKAK010000001">
    <property type="protein sequence ID" value="MEJ8671871.1"/>
    <property type="molecule type" value="Genomic_DNA"/>
</dbReference>
<proteinExistence type="predicted"/>
<evidence type="ECO:0000259" key="3">
    <source>
        <dbReference type="Pfam" id="PF05065"/>
    </source>
</evidence>
<dbReference type="InterPro" id="IPR024455">
    <property type="entry name" value="Phage_capsid"/>
</dbReference>
<evidence type="ECO:0000256" key="2">
    <source>
        <dbReference type="SAM" id="MobiDB-lite"/>
    </source>
</evidence>
<feature type="region of interest" description="Disordered" evidence="2">
    <location>
        <begin position="463"/>
        <end position="511"/>
    </location>
</feature>
<dbReference type="InterPro" id="IPR054612">
    <property type="entry name" value="Phage_capsid-like_C"/>
</dbReference>
<dbReference type="Pfam" id="PF05065">
    <property type="entry name" value="Phage_capsid"/>
    <property type="match status" value="1"/>
</dbReference>
<reference evidence="4 5" key="1">
    <citation type="submission" date="2024-03" db="EMBL/GenBank/DDBJ databases">
        <title>Novel Streptomyces species of biotechnological and ecological value are a feature of Machair soil.</title>
        <authorList>
            <person name="Prole J.R."/>
            <person name="Goodfellow M."/>
            <person name="Allenby N."/>
            <person name="Ward A.C."/>
        </authorList>
    </citation>
    <scope>NUCLEOTIDE SEQUENCE [LARGE SCALE GENOMIC DNA]</scope>
    <source>
        <strain evidence="4 5">MS1.AVA.1</strain>
    </source>
</reference>
<sequence>MRSRMLARAGFDPAVAGKAYNRVADPQAPAGGVDPERLAIPTSQAELEAMLGDSAKMQKVFADKNGAFGEFITNYARSVHNRDLTIATQVREQVTATLADWMRENQPEGIDRLDLTPQAVVKTGNARNHLHNPKAMGAVLDREFKNSAEYFQTIWHNANRTADMQAKLTRVRNAFSSTVPSEGGFLIPEVLRSELLAIALEQSVVRQRARVIPMETLRVPFPAIDATSNVSSVYGGVVGYWTEEGAALTASQAAFSRIVLDAKKLTAYTEVPNELISDSAISFQAFLDQIFPEALNFYEDLAFLKGTGVGEPQGALSTGNGAIVTVPKESGQVADTIVWENIVKMYARMLPGSLDRAVWVVSPDTFPELATMALSVGTGGSAIWLNNGVAGPPMTILGRPVIVTEKAPGLLGDQGDISFVDFGFYLIGDRQVMSAMSSPHFKFQNDQTAYRIIQRVDGKPWLQSAVTPRTTARPSPRSCSSPHEPDLSQPGQAGDHIKPRPGQFRHGNQPP</sequence>
<evidence type="ECO:0000256" key="1">
    <source>
        <dbReference type="ARBA" id="ARBA00004328"/>
    </source>
</evidence>
<accession>A0ABU8USJ2</accession>
<name>A0ABU8USJ2_9ACTN</name>
<dbReference type="Proteomes" id="UP001376459">
    <property type="component" value="Unassembled WGS sequence"/>
</dbReference>
<evidence type="ECO:0000313" key="4">
    <source>
        <dbReference type="EMBL" id="MEJ8671871.1"/>
    </source>
</evidence>
<dbReference type="Gene3D" id="3.30.2320.10">
    <property type="entry name" value="hypothetical protein PF0899 domain"/>
    <property type="match status" value="1"/>
</dbReference>
<organism evidence="4 5">
    <name type="scientific">Streptomyces machairae</name>
    <dbReference type="NCBI Taxonomy" id="3134109"/>
    <lineage>
        <taxon>Bacteria</taxon>
        <taxon>Bacillati</taxon>
        <taxon>Actinomycetota</taxon>
        <taxon>Actinomycetes</taxon>
        <taxon>Kitasatosporales</taxon>
        <taxon>Streptomycetaceae</taxon>
        <taxon>Streptomyces</taxon>
    </lineage>
</organism>
<dbReference type="SUPFAM" id="SSF56563">
    <property type="entry name" value="Major capsid protein gp5"/>
    <property type="match status" value="1"/>
</dbReference>
<dbReference type="Gene3D" id="3.30.2400.10">
    <property type="entry name" value="Major capsid protein gp5"/>
    <property type="match status" value="1"/>
</dbReference>
<evidence type="ECO:0000313" key="5">
    <source>
        <dbReference type="Proteomes" id="UP001376459"/>
    </source>
</evidence>
<feature type="compositionally biased region" description="Polar residues" evidence="2">
    <location>
        <begin position="464"/>
        <end position="481"/>
    </location>
</feature>
<keyword evidence="5" id="KW-1185">Reference proteome</keyword>
<comment type="caution">
    <text evidence="4">The sequence shown here is derived from an EMBL/GenBank/DDBJ whole genome shotgun (WGS) entry which is preliminary data.</text>
</comment>
<protein>
    <submittedName>
        <fullName evidence="4">Phage major capsid protein</fullName>
    </submittedName>
</protein>
<gene>
    <name evidence="4" type="ORF">WKI71_36560</name>
</gene>
<comment type="subcellular location">
    <subcellularLocation>
        <location evidence="1">Virion</location>
    </subcellularLocation>
</comment>